<protein>
    <submittedName>
        <fullName evidence="2">Uncharacterized protein</fullName>
    </submittedName>
</protein>
<sequence>MDTVFVIAGIISSVFFGLYACLVDFGTFHGNGWGFQSGAGVVTLVLILLLARCAWNYHRRRKFARRCANMCPDGAWDEATTFARFQSKVVCQAGCEFETVRYLWKHEMLDPVIRQDLTLDAVSRLSKKFAKALCVFLRQEHSTDPWIRDALKRPREEGVNAEGVELRPFGELHLNLWYRPGRVTECPRDRLLLLSFSACTTN</sequence>
<name>A0A2H9TM46_9FUNG</name>
<feature type="transmembrane region" description="Helical" evidence="1">
    <location>
        <begin position="33"/>
        <end position="55"/>
    </location>
</feature>
<comment type="caution">
    <text evidence="2">The sequence shown here is derived from an EMBL/GenBank/DDBJ whole genome shotgun (WGS) entry which is preliminary data.</text>
</comment>
<feature type="transmembrane region" description="Helical" evidence="1">
    <location>
        <begin position="5"/>
        <end position="27"/>
    </location>
</feature>
<keyword evidence="3" id="KW-1185">Reference proteome</keyword>
<dbReference type="Proteomes" id="UP000240830">
    <property type="component" value="Unassembled WGS sequence"/>
</dbReference>
<dbReference type="AlphaFoldDB" id="A0A2H9TM46"/>
<dbReference type="EMBL" id="MTSL01000101">
    <property type="protein sequence ID" value="PJF18825.1"/>
    <property type="molecule type" value="Genomic_DNA"/>
</dbReference>
<gene>
    <name evidence="2" type="ORF">PSACC_01393</name>
</gene>
<keyword evidence="1" id="KW-0812">Transmembrane</keyword>
<accession>A0A2H9TM46</accession>
<evidence type="ECO:0000256" key="1">
    <source>
        <dbReference type="SAM" id="Phobius"/>
    </source>
</evidence>
<proteinExistence type="predicted"/>
<evidence type="ECO:0000313" key="2">
    <source>
        <dbReference type="EMBL" id="PJF18825.1"/>
    </source>
</evidence>
<reference evidence="2 3" key="1">
    <citation type="submission" date="2016-10" db="EMBL/GenBank/DDBJ databases">
        <title>The genome of Paramicrosporidium saccamoebae is the missing link in understanding Cryptomycota and Microsporidia evolution.</title>
        <authorList>
            <person name="Quandt C.A."/>
            <person name="Beaudet D."/>
            <person name="Corsaro D."/>
            <person name="Michel R."/>
            <person name="Corradi N."/>
            <person name="James T."/>
        </authorList>
    </citation>
    <scope>NUCLEOTIDE SEQUENCE [LARGE SCALE GENOMIC DNA]</scope>
    <source>
        <strain evidence="2 3">KSL3</strain>
    </source>
</reference>
<keyword evidence="1" id="KW-0472">Membrane</keyword>
<keyword evidence="1" id="KW-1133">Transmembrane helix</keyword>
<organism evidence="2 3">
    <name type="scientific">Paramicrosporidium saccamoebae</name>
    <dbReference type="NCBI Taxonomy" id="1246581"/>
    <lineage>
        <taxon>Eukaryota</taxon>
        <taxon>Fungi</taxon>
        <taxon>Fungi incertae sedis</taxon>
        <taxon>Cryptomycota</taxon>
        <taxon>Cryptomycota incertae sedis</taxon>
        <taxon>Paramicrosporidium</taxon>
    </lineage>
</organism>
<evidence type="ECO:0000313" key="3">
    <source>
        <dbReference type="Proteomes" id="UP000240830"/>
    </source>
</evidence>